<comment type="caution">
    <text evidence="2">The sequence shown here is derived from an EMBL/GenBank/DDBJ whole genome shotgun (WGS) entry which is preliminary data.</text>
</comment>
<keyword evidence="1" id="KW-1133">Transmembrane helix</keyword>
<reference evidence="2" key="1">
    <citation type="submission" date="2019-11" db="EMBL/GenBank/DDBJ databases">
        <title>Genomic insights into an expanded diversity of filamentous marine cyanobacteria reveals the extraordinary biosynthetic potential of Moorea and Okeania.</title>
        <authorList>
            <person name="Ferreira Leao T."/>
            <person name="Wang M."/>
            <person name="Moss N."/>
            <person name="Da Silva R."/>
            <person name="Sanders J."/>
            <person name="Nurk S."/>
            <person name="Gurevich A."/>
            <person name="Humphrey G."/>
            <person name="Reher R."/>
            <person name="Zhu Q."/>
            <person name="Belda-Ferre P."/>
            <person name="Glukhov E."/>
            <person name="Rex R."/>
            <person name="Dorrestein P.C."/>
            <person name="Knight R."/>
            <person name="Pevzner P."/>
            <person name="Gerwick W.H."/>
            <person name="Gerwick L."/>
        </authorList>
    </citation>
    <scope>NUCLEOTIDE SEQUENCE</scope>
    <source>
        <strain evidence="2">SIO1C4</strain>
    </source>
</reference>
<name>A0A6B3NMA2_9CYAN</name>
<keyword evidence="1" id="KW-0472">Membrane</keyword>
<gene>
    <name evidence="2" type="ORF">F6J89_31625</name>
</gene>
<keyword evidence="1" id="KW-0812">Transmembrane</keyword>
<feature type="transmembrane region" description="Helical" evidence="1">
    <location>
        <begin position="20"/>
        <end position="41"/>
    </location>
</feature>
<sequence length="77" mass="8302">MNLQPNRNPNQPPDPGLRTFLYIMGVSTGVGLLLAALVLLLQGIGVIQKVADTIIWAIVLFSLGLGILMGLNRSKLY</sequence>
<evidence type="ECO:0000256" key="1">
    <source>
        <dbReference type="SAM" id="Phobius"/>
    </source>
</evidence>
<feature type="transmembrane region" description="Helical" evidence="1">
    <location>
        <begin position="53"/>
        <end position="71"/>
    </location>
</feature>
<proteinExistence type="predicted"/>
<feature type="non-terminal residue" evidence="2">
    <location>
        <position position="77"/>
    </location>
</feature>
<protein>
    <submittedName>
        <fullName evidence="2">Uncharacterized protein</fullName>
    </submittedName>
</protein>
<organism evidence="2">
    <name type="scientific">Symploca sp. SIO1C4</name>
    <dbReference type="NCBI Taxonomy" id="2607765"/>
    <lineage>
        <taxon>Bacteria</taxon>
        <taxon>Bacillati</taxon>
        <taxon>Cyanobacteriota</taxon>
        <taxon>Cyanophyceae</taxon>
        <taxon>Coleofasciculales</taxon>
        <taxon>Coleofasciculaceae</taxon>
        <taxon>Symploca</taxon>
    </lineage>
</organism>
<accession>A0A6B3NMA2</accession>
<dbReference type="AlphaFoldDB" id="A0A6B3NMA2"/>
<evidence type="ECO:0000313" key="2">
    <source>
        <dbReference type="EMBL" id="NER32035.1"/>
    </source>
</evidence>
<dbReference type="EMBL" id="JAAHFQ010001034">
    <property type="protein sequence ID" value="NER32035.1"/>
    <property type="molecule type" value="Genomic_DNA"/>
</dbReference>